<dbReference type="PANTHER" id="PTHR46068">
    <property type="entry name" value="PROTEIN CBG27172"/>
    <property type="match status" value="1"/>
</dbReference>
<dbReference type="Proteomes" id="UP000268014">
    <property type="component" value="Unassembled WGS sequence"/>
</dbReference>
<dbReference type="AlphaFoldDB" id="A0A3P8CXQ3"/>
<feature type="compositionally biased region" description="Basic residues" evidence="1">
    <location>
        <begin position="353"/>
        <end position="371"/>
    </location>
</feature>
<dbReference type="PANTHER" id="PTHR46068:SF1">
    <property type="entry name" value="TRANSPOSASE IS30-LIKE HTH DOMAIN-CONTAINING PROTEIN"/>
    <property type="match status" value="1"/>
</dbReference>
<accession>A0A3P8CXQ3</accession>
<gene>
    <name evidence="2" type="ORF">HPLM_LOCUS21278</name>
</gene>
<dbReference type="OrthoDB" id="5850996at2759"/>
<proteinExistence type="predicted"/>
<name>A0A3P8CXQ3_HAEPC</name>
<reference evidence="2 3" key="1">
    <citation type="submission" date="2018-11" db="EMBL/GenBank/DDBJ databases">
        <authorList>
            <consortium name="Pathogen Informatics"/>
        </authorList>
    </citation>
    <scope>NUCLEOTIDE SEQUENCE [LARGE SCALE GENOMIC DNA]</scope>
    <source>
        <strain evidence="2 3">MHpl1</strain>
    </source>
</reference>
<evidence type="ECO:0000256" key="1">
    <source>
        <dbReference type="SAM" id="MobiDB-lite"/>
    </source>
</evidence>
<sequence length="390" mass="43885">MAFRQTIRARRIQRITLQSTDVKDDFPSCSTCQRFRDLGGLQDRRRSGRPRTARTPKVVEAVRKEIARNATRSISTMARDMGISRKSVERRSSTYSRCNLTSIPVLQAVSALNGVDVAVQTLTQNTGLVDLAFRRTIHARRIQRITLQSTDVKDDFPSCSTCQRFRNLGGLQDRRRSGRPRTARTPEVVEAVRKEIARNATRSISTMARDMGISRKSVERRAGRAGEAAILSASNQEARVKKCRQLLLRTRNKGQHLSVFSDEKLFTVEQQVNAQNVGVIARNAEKANKERNRSSGRSLCPSHGLGRDCASGKAPLIFVVPGVKIDKDSYLKTILEDALLRWRIPTSMAARGHSSKIRRPHTRPRSSKRGARANSLTSSRQKNGRHRHWV</sequence>
<feature type="region of interest" description="Disordered" evidence="1">
    <location>
        <begin position="283"/>
        <end position="304"/>
    </location>
</feature>
<dbReference type="GO" id="GO:0003676">
    <property type="term" value="F:nucleic acid binding"/>
    <property type="evidence" value="ECO:0007669"/>
    <property type="project" value="InterPro"/>
</dbReference>
<dbReference type="EMBL" id="UZAF01023200">
    <property type="protein sequence ID" value="VDO88935.1"/>
    <property type="molecule type" value="Genomic_DNA"/>
</dbReference>
<dbReference type="Gene3D" id="3.30.420.10">
    <property type="entry name" value="Ribonuclease H-like superfamily/Ribonuclease H"/>
    <property type="match status" value="1"/>
</dbReference>
<keyword evidence="3" id="KW-1185">Reference proteome</keyword>
<dbReference type="InterPro" id="IPR036397">
    <property type="entry name" value="RNaseH_sf"/>
</dbReference>
<organism evidence="2 3">
    <name type="scientific">Haemonchus placei</name>
    <name type="common">Barber's pole worm</name>
    <dbReference type="NCBI Taxonomy" id="6290"/>
    <lineage>
        <taxon>Eukaryota</taxon>
        <taxon>Metazoa</taxon>
        <taxon>Ecdysozoa</taxon>
        <taxon>Nematoda</taxon>
        <taxon>Chromadorea</taxon>
        <taxon>Rhabditida</taxon>
        <taxon>Rhabditina</taxon>
        <taxon>Rhabditomorpha</taxon>
        <taxon>Strongyloidea</taxon>
        <taxon>Trichostrongylidae</taxon>
        <taxon>Haemonchus</taxon>
    </lineage>
</organism>
<feature type="region of interest" description="Disordered" evidence="1">
    <location>
        <begin position="349"/>
        <end position="390"/>
    </location>
</feature>
<dbReference type="STRING" id="6290.A0A3P8CXQ3"/>
<feature type="compositionally biased region" description="Basic and acidic residues" evidence="1">
    <location>
        <begin position="283"/>
        <end position="293"/>
    </location>
</feature>
<evidence type="ECO:0000313" key="3">
    <source>
        <dbReference type="Proteomes" id="UP000268014"/>
    </source>
</evidence>
<evidence type="ECO:0000313" key="2">
    <source>
        <dbReference type="EMBL" id="VDO88935.1"/>
    </source>
</evidence>
<protein>
    <submittedName>
        <fullName evidence="2">Uncharacterized protein</fullName>
    </submittedName>
</protein>